<organism evidence="1 2">
    <name type="scientific">Prunus yedoensis var. nudiflora</name>
    <dbReference type="NCBI Taxonomy" id="2094558"/>
    <lineage>
        <taxon>Eukaryota</taxon>
        <taxon>Viridiplantae</taxon>
        <taxon>Streptophyta</taxon>
        <taxon>Embryophyta</taxon>
        <taxon>Tracheophyta</taxon>
        <taxon>Spermatophyta</taxon>
        <taxon>Magnoliopsida</taxon>
        <taxon>eudicotyledons</taxon>
        <taxon>Gunneridae</taxon>
        <taxon>Pentapetalae</taxon>
        <taxon>rosids</taxon>
        <taxon>fabids</taxon>
        <taxon>Rosales</taxon>
        <taxon>Rosaceae</taxon>
        <taxon>Amygdaloideae</taxon>
        <taxon>Amygdaleae</taxon>
        <taxon>Prunus</taxon>
    </lineage>
</organism>
<accession>A0A314UCU3</accession>
<evidence type="ECO:0000313" key="2">
    <source>
        <dbReference type="Proteomes" id="UP000250321"/>
    </source>
</evidence>
<dbReference type="AlphaFoldDB" id="A0A314UCU3"/>
<dbReference type="Proteomes" id="UP000250321">
    <property type="component" value="Unassembled WGS sequence"/>
</dbReference>
<proteinExistence type="predicted"/>
<protein>
    <submittedName>
        <fullName evidence="1">Uncharacterized protein</fullName>
    </submittedName>
</protein>
<evidence type="ECO:0000313" key="1">
    <source>
        <dbReference type="EMBL" id="PQM34204.1"/>
    </source>
</evidence>
<reference evidence="1 2" key="1">
    <citation type="submission" date="2018-02" db="EMBL/GenBank/DDBJ databases">
        <title>Draft genome of wild Prunus yedoensis var. nudiflora.</title>
        <authorList>
            <person name="Baek S."/>
            <person name="Kim J.-H."/>
            <person name="Choi K."/>
            <person name="Kim G.-B."/>
            <person name="Cho A."/>
            <person name="Jang H."/>
            <person name="Shin C.-H."/>
            <person name="Yu H.-J."/>
            <person name="Mun J.-H."/>
        </authorList>
    </citation>
    <scope>NUCLEOTIDE SEQUENCE [LARGE SCALE GENOMIC DNA]</scope>
    <source>
        <strain evidence="2">cv. Jeju island</strain>
        <tissue evidence="1">Leaf</tissue>
    </source>
</reference>
<comment type="caution">
    <text evidence="1">The sequence shown here is derived from an EMBL/GenBank/DDBJ whole genome shotgun (WGS) entry which is preliminary data.</text>
</comment>
<name>A0A314UCU3_PRUYE</name>
<gene>
    <name evidence="1" type="ORF">Pyn_04323</name>
</gene>
<keyword evidence="2" id="KW-1185">Reference proteome</keyword>
<sequence>MEEGSPGVFLKDYRLTKRSRAKLGRQDAFVSDAISAPMVAHDSNSGQNLNHVMDTMKIAELFVNGVARQSGYGKCEPSTRGEGLGKKEWTKSKAVKSDVRVAWNDISNMPQ</sequence>
<dbReference type="EMBL" id="PJQY01003825">
    <property type="protein sequence ID" value="PQM34204.1"/>
    <property type="molecule type" value="Genomic_DNA"/>
</dbReference>